<dbReference type="InterPro" id="IPR007016">
    <property type="entry name" value="O-antigen_ligase-rel_domated"/>
</dbReference>
<dbReference type="PANTHER" id="PTHR37422:SF13">
    <property type="entry name" value="LIPOPOLYSACCHARIDE BIOSYNTHESIS PROTEIN PA4999-RELATED"/>
    <property type="match status" value="1"/>
</dbReference>
<keyword evidence="3 5" id="KW-1133">Transmembrane helix</keyword>
<feature type="transmembrane region" description="Helical" evidence="5">
    <location>
        <begin position="214"/>
        <end position="232"/>
    </location>
</feature>
<evidence type="ECO:0000256" key="5">
    <source>
        <dbReference type="SAM" id="Phobius"/>
    </source>
</evidence>
<feature type="transmembrane region" description="Helical" evidence="5">
    <location>
        <begin position="352"/>
        <end position="381"/>
    </location>
</feature>
<feature type="domain" description="O-antigen ligase-related" evidence="6">
    <location>
        <begin position="174"/>
        <end position="326"/>
    </location>
</feature>
<comment type="caution">
    <text evidence="7">The sequence shown here is derived from an EMBL/GenBank/DDBJ whole genome shotgun (WGS) entry which is preliminary data.</text>
</comment>
<feature type="transmembrane region" description="Helical" evidence="5">
    <location>
        <begin position="109"/>
        <end position="129"/>
    </location>
</feature>
<gene>
    <name evidence="7" type="ORF">DAMNIGENAA_00690</name>
</gene>
<feature type="transmembrane region" description="Helical" evidence="5">
    <location>
        <begin position="192"/>
        <end position="207"/>
    </location>
</feature>
<reference evidence="7" key="1">
    <citation type="submission" date="2022-12" db="EMBL/GenBank/DDBJ databases">
        <title>Reference genome sequencing for broad-spectrum identification of bacterial and archaeal isolates by mass spectrometry.</title>
        <authorList>
            <person name="Sekiguchi Y."/>
            <person name="Tourlousse D.M."/>
        </authorList>
    </citation>
    <scope>NUCLEOTIDE SEQUENCE</scope>
    <source>
        <strain evidence="7">ASRB1</strain>
    </source>
</reference>
<feature type="transmembrane region" description="Helical" evidence="5">
    <location>
        <begin position="58"/>
        <end position="75"/>
    </location>
</feature>
<keyword evidence="8" id="KW-1185">Reference proteome</keyword>
<evidence type="ECO:0000313" key="7">
    <source>
        <dbReference type="EMBL" id="GLI32636.1"/>
    </source>
</evidence>
<evidence type="ECO:0000256" key="2">
    <source>
        <dbReference type="ARBA" id="ARBA00022692"/>
    </source>
</evidence>
<dbReference type="InterPro" id="IPR051533">
    <property type="entry name" value="WaaL-like"/>
</dbReference>
<feature type="transmembrane region" description="Helical" evidence="5">
    <location>
        <begin position="310"/>
        <end position="331"/>
    </location>
</feature>
<sequence length="398" mass="45565">MRLSNNLANANRYLLIVLGFAMAVSVSIGTIVAVVIAILWICSGNFAARIEEIKNNKVALAFLAFYLLHIVGLAWTEDLKWGLHMAGKEWKILMLPVLMTAMKKEDSKYYLTAFIAAMTFAHVVSYLNILGITKFTVMGHVFYNVLLAVCIYFILDKLVFYKLSKSLLIIYSILFISMSINMFITIGRTGQIIYFVSLIIILFQFFESKIARSVSLSILLIPILFFTIYYTSNVFKNRIDAVVDEVTTFKMNRPSKYVNDRITFYINTLNIIKNNLLLGVGTGDFSKEYNKVNQLQTPDVVTTVNPHNNYLLVMAQFGILGLLIFLSIFYFQIRCAFATSDLSRHNKLALPIIFMTAMFTDSYLLGHFTSLSFVYFSAFLYKDCNTFQENRRWHIESV</sequence>
<feature type="transmembrane region" description="Helical" evidence="5">
    <location>
        <begin position="167"/>
        <end position="186"/>
    </location>
</feature>
<evidence type="ECO:0000256" key="3">
    <source>
        <dbReference type="ARBA" id="ARBA00022989"/>
    </source>
</evidence>
<evidence type="ECO:0000259" key="6">
    <source>
        <dbReference type="Pfam" id="PF04932"/>
    </source>
</evidence>
<evidence type="ECO:0000313" key="8">
    <source>
        <dbReference type="Proteomes" id="UP001144372"/>
    </source>
</evidence>
<dbReference type="PANTHER" id="PTHR37422">
    <property type="entry name" value="TEICHURONIC ACID BIOSYNTHESIS PROTEIN TUAE"/>
    <property type="match status" value="1"/>
</dbReference>
<feature type="transmembrane region" description="Helical" evidence="5">
    <location>
        <begin position="135"/>
        <end position="155"/>
    </location>
</feature>
<dbReference type="RefSeq" id="WP_281791690.1">
    <property type="nucleotide sequence ID" value="NZ_BSDR01000001.1"/>
</dbReference>
<accession>A0A9W6D3X1</accession>
<feature type="transmembrane region" description="Helical" evidence="5">
    <location>
        <begin position="13"/>
        <end position="46"/>
    </location>
</feature>
<evidence type="ECO:0000256" key="4">
    <source>
        <dbReference type="ARBA" id="ARBA00023136"/>
    </source>
</evidence>
<keyword evidence="2 5" id="KW-0812">Transmembrane</keyword>
<proteinExistence type="predicted"/>
<evidence type="ECO:0000256" key="1">
    <source>
        <dbReference type="ARBA" id="ARBA00004141"/>
    </source>
</evidence>
<keyword evidence="4 5" id="KW-0472">Membrane</keyword>
<name>A0A9W6D3X1_9BACT</name>
<dbReference type="GO" id="GO:0016020">
    <property type="term" value="C:membrane"/>
    <property type="evidence" value="ECO:0007669"/>
    <property type="project" value="UniProtKB-SubCell"/>
</dbReference>
<dbReference type="Proteomes" id="UP001144372">
    <property type="component" value="Unassembled WGS sequence"/>
</dbReference>
<dbReference type="Pfam" id="PF04932">
    <property type="entry name" value="Wzy_C"/>
    <property type="match status" value="1"/>
</dbReference>
<comment type="subcellular location">
    <subcellularLocation>
        <location evidence="1">Membrane</location>
        <topology evidence="1">Multi-pass membrane protein</topology>
    </subcellularLocation>
</comment>
<protein>
    <recommendedName>
        <fullName evidence="6">O-antigen ligase-related domain-containing protein</fullName>
    </recommendedName>
</protein>
<dbReference type="AlphaFoldDB" id="A0A9W6D3X1"/>
<dbReference type="EMBL" id="BSDR01000001">
    <property type="protein sequence ID" value="GLI32636.1"/>
    <property type="molecule type" value="Genomic_DNA"/>
</dbReference>
<organism evidence="7 8">
    <name type="scientific">Desulforhabdus amnigena</name>
    <dbReference type="NCBI Taxonomy" id="40218"/>
    <lineage>
        <taxon>Bacteria</taxon>
        <taxon>Pseudomonadati</taxon>
        <taxon>Thermodesulfobacteriota</taxon>
        <taxon>Syntrophobacteria</taxon>
        <taxon>Syntrophobacterales</taxon>
        <taxon>Syntrophobacteraceae</taxon>
        <taxon>Desulforhabdus</taxon>
    </lineage>
</organism>